<dbReference type="AlphaFoldDB" id="A0A2R6RIH4"/>
<feature type="region of interest" description="Disordered" evidence="1">
    <location>
        <begin position="275"/>
        <end position="301"/>
    </location>
</feature>
<dbReference type="STRING" id="98765.A0A2R6RIH4"/>
<evidence type="ECO:0000313" key="2">
    <source>
        <dbReference type="EMBL" id="PSS29821.1"/>
    </source>
</evidence>
<reference evidence="2 3" key="1">
    <citation type="submission" date="2018-02" db="EMBL/GenBank/DDBJ databases">
        <title>Genome sequence of the basidiomycete white-rot fungus Phlebia centrifuga.</title>
        <authorList>
            <person name="Granchi Z."/>
            <person name="Peng M."/>
            <person name="de Vries R.P."/>
            <person name="Hilden K."/>
            <person name="Makela M.R."/>
            <person name="Grigoriev I."/>
            <person name="Riley R."/>
        </authorList>
    </citation>
    <scope>NUCLEOTIDE SEQUENCE [LARGE SCALE GENOMIC DNA]</scope>
    <source>
        <strain evidence="2 3">FBCC195</strain>
    </source>
</reference>
<keyword evidence="3" id="KW-1185">Reference proteome</keyword>
<gene>
    <name evidence="2" type="ORF">PHLCEN_2v2686</name>
</gene>
<evidence type="ECO:0000313" key="3">
    <source>
        <dbReference type="Proteomes" id="UP000186601"/>
    </source>
</evidence>
<comment type="caution">
    <text evidence="2">The sequence shown here is derived from an EMBL/GenBank/DDBJ whole genome shotgun (WGS) entry which is preliminary data.</text>
</comment>
<dbReference type="OrthoDB" id="2804157at2759"/>
<evidence type="ECO:0000256" key="1">
    <source>
        <dbReference type="SAM" id="MobiDB-lite"/>
    </source>
</evidence>
<dbReference type="Proteomes" id="UP000186601">
    <property type="component" value="Unassembled WGS sequence"/>
</dbReference>
<proteinExistence type="predicted"/>
<accession>A0A2R6RIH4</accession>
<protein>
    <submittedName>
        <fullName evidence="2">Uncharacterized protein</fullName>
    </submittedName>
</protein>
<organism evidence="2 3">
    <name type="scientific">Hermanssonia centrifuga</name>
    <dbReference type="NCBI Taxonomy" id="98765"/>
    <lineage>
        <taxon>Eukaryota</taxon>
        <taxon>Fungi</taxon>
        <taxon>Dikarya</taxon>
        <taxon>Basidiomycota</taxon>
        <taxon>Agaricomycotina</taxon>
        <taxon>Agaricomycetes</taxon>
        <taxon>Polyporales</taxon>
        <taxon>Meruliaceae</taxon>
        <taxon>Hermanssonia</taxon>
    </lineage>
</organism>
<name>A0A2R6RIH4_9APHY</name>
<sequence>MSEADIRLQLAEEDGSAMEEGEASLHEISPSSMLVALLELEDQHIRTVQAIYMPCLYQVLARHNIQNYLPEDSLLLLPSQLDHKDLNLCQPGLAELEEKLRDTQMCDSLDKLRIQLHIQARLINFKQQNALDGLLPDAAVVSEGNSQVSWIWMAADSSESGIGDSVLIGMQDALRVEWLKTRARVMRYNEEVQLIKEEMQRTLLTLEYSAYEWDECASVEFETCPIRQSGLMAYAARQANIHQVIKAKFSSIWSLRPLTASLQTEDLDVEGKHIEVASDNESEPASDDDIDIPGDVDSEEE</sequence>
<feature type="compositionally biased region" description="Acidic residues" evidence="1">
    <location>
        <begin position="278"/>
        <end position="301"/>
    </location>
</feature>
<dbReference type="EMBL" id="MLYV02000252">
    <property type="protein sequence ID" value="PSS29821.1"/>
    <property type="molecule type" value="Genomic_DNA"/>
</dbReference>